<comment type="caution">
    <text evidence="10">The sequence shown here is derived from an EMBL/GenBank/DDBJ whole genome shotgun (WGS) entry which is preliminary data.</text>
</comment>
<dbReference type="PANTHER" id="PTHR34702:SF1">
    <property type="entry name" value="NA(+)_H(+) ANTIPORTER SUBUNIT F"/>
    <property type="match status" value="1"/>
</dbReference>
<accession>A0ABT9VSU4</accession>
<feature type="transmembrane region" description="Helical" evidence="9">
    <location>
        <begin position="38"/>
        <end position="56"/>
    </location>
</feature>
<gene>
    <name evidence="10" type="ORF">J2S06_003035</name>
</gene>
<evidence type="ECO:0000256" key="9">
    <source>
        <dbReference type="SAM" id="Phobius"/>
    </source>
</evidence>
<evidence type="ECO:0000256" key="1">
    <source>
        <dbReference type="ARBA" id="ARBA00004651"/>
    </source>
</evidence>
<keyword evidence="8" id="KW-0050">Antiport</keyword>
<sequence>MMFQTVLIVSLAIIAVSSLLVIIRLIKGPSIPDRAISLDAIGINLIGITAIISVVLDTNAFLDVILLLGILAFIGTVAIAKFLEKGEIIENDRDQ</sequence>
<evidence type="ECO:0000256" key="7">
    <source>
        <dbReference type="ARBA" id="ARBA00023136"/>
    </source>
</evidence>
<evidence type="ECO:0000256" key="5">
    <source>
        <dbReference type="ARBA" id="ARBA00022692"/>
    </source>
</evidence>
<protein>
    <submittedName>
        <fullName evidence="10">Multicomponent Na+:H+ antiporter subunit F</fullName>
    </submittedName>
</protein>
<proteinExistence type="inferred from homology"/>
<dbReference type="PIRSF" id="PIRSF028784">
    <property type="entry name" value="MrpF"/>
    <property type="match status" value="1"/>
</dbReference>
<keyword evidence="6 9" id="KW-1133">Transmembrane helix</keyword>
<evidence type="ECO:0000313" key="11">
    <source>
        <dbReference type="Proteomes" id="UP001225646"/>
    </source>
</evidence>
<dbReference type="EMBL" id="JAUSTR010000029">
    <property type="protein sequence ID" value="MDQ0163907.1"/>
    <property type="molecule type" value="Genomic_DNA"/>
</dbReference>
<keyword evidence="11" id="KW-1185">Reference proteome</keyword>
<reference evidence="10 11" key="1">
    <citation type="submission" date="2023-07" db="EMBL/GenBank/DDBJ databases">
        <title>Genomic Encyclopedia of Type Strains, Phase IV (KMG-IV): sequencing the most valuable type-strain genomes for metagenomic binning, comparative biology and taxonomic classification.</title>
        <authorList>
            <person name="Goeker M."/>
        </authorList>
    </citation>
    <scope>NUCLEOTIDE SEQUENCE [LARGE SCALE GENOMIC DNA]</scope>
    <source>
        <strain evidence="10 11">DSM 19092</strain>
    </source>
</reference>
<keyword evidence="3 8" id="KW-0813">Transport</keyword>
<dbReference type="InterPro" id="IPR007208">
    <property type="entry name" value="MrpF/PhaF-like"/>
</dbReference>
<keyword evidence="4 8" id="KW-1003">Cell membrane</keyword>
<evidence type="ECO:0000256" key="2">
    <source>
        <dbReference type="ARBA" id="ARBA00009212"/>
    </source>
</evidence>
<dbReference type="NCBIfam" id="NF009248">
    <property type="entry name" value="PRK12600.1"/>
    <property type="match status" value="1"/>
</dbReference>
<evidence type="ECO:0000256" key="4">
    <source>
        <dbReference type="ARBA" id="ARBA00022475"/>
    </source>
</evidence>
<dbReference type="Proteomes" id="UP001225646">
    <property type="component" value="Unassembled WGS sequence"/>
</dbReference>
<keyword evidence="7 8" id="KW-0472">Membrane</keyword>
<dbReference type="Pfam" id="PF04066">
    <property type="entry name" value="MrpF_PhaF"/>
    <property type="match status" value="1"/>
</dbReference>
<dbReference type="PANTHER" id="PTHR34702">
    <property type="entry name" value="NA(+)/H(+) ANTIPORTER SUBUNIT F1"/>
    <property type="match status" value="1"/>
</dbReference>
<feature type="transmembrane region" description="Helical" evidence="9">
    <location>
        <begin position="62"/>
        <end position="83"/>
    </location>
</feature>
<evidence type="ECO:0000313" key="10">
    <source>
        <dbReference type="EMBL" id="MDQ0163907.1"/>
    </source>
</evidence>
<comment type="subcellular location">
    <subcellularLocation>
        <location evidence="1 8">Cell membrane</location>
        <topology evidence="1 8">Multi-pass membrane protein</topology>
    </subcellularLocation>
</comment>
<name>A0ABT9VSU4_9BACI</name>
<feature type="transmembrane region" description="Helical" evidence="9">
    <location>
        <begin position="6"/>
        <end position="26"/>
    </location>
</feature>
<comment type="similarity">
    <text evidence="2 8">Belongs to the CPA3 antiporters (TC 2.A.63) subunit F family.</text>
</comment>
<evidence type="ECO:0000256" key="8">
    <source>
        <dbReference type="PIRNR" id="PIRNR028784"/>
    </source>
</evidence>
<evidence type="ECO:0000256" key="6">
    <source>
        <dbReference type="ARBA" id="ARBA00022989"/>
    </source>
</evidence>
<organism evidence="10 11">
    <name type="scientific">Aeribacillus alveayuensis</name>
    <dbReference type="NCBI Taxonomy" id="279215"/>
    <lineage>
        <taxon>Bacteria</taxon>
        <taxon>Bacillati</taxon>
        <taxon>Bacillota</taxon>
        <taxon>Bacilli</taxon>
        <taxon>Bacillales</taxon>
        <taxon>Bacillaceae</taxon>
        <taxon>Aeribacillus</taxon>
    </lineage>
</organism>
<evidence type="ECO:0000256" key="3">
    <source>
        <dbReference type="ARBA" id="ARBA00022448"/>
    </source>
</evidence>
<keyword evidence="8" id="KW-0406">Ion transport</keyword>
<keyword evidence="5 9" id="KW-0812">Transmembrane</keyword>